<sequence>MSDSTLLILNAIAYTLLPAVLYRRSRMISAGMIVCAFFAVVAWGGVMFHGHPLFSYMVGTSGYSGYALVYLFVAFAIFAVPLMTVANTGYAKAVLPDESVLVKTIKVVLVIQAIQYLIYLPAVSKAIFASNIGYVRDDQYDTAELVQFQFYAFNILSRLYLGMRNVMIIVAFYALVFEKNHRGLIKIFFISSVVFPIYYFTAYASRAVMMQEFLFMVVLIALLAGFIKGRMIKKSAMYLGIAAVPLIIAFIAISNSRFGELASYMFYRYLGEPMVNYVGELWPNLTRHTEGTAYFTLFSKLMGQKVEFATTVEKWDYMREITGVEPSIFYSFVGGLNIEFGYVWTLIIGVVTTFIVMRAVRPYNVMTLPKCIIIGMLAYMCINGAFFFVLQGDGGNLEILFTIFFAYYFHRFSSGRYVLRPKDRNFDTLVIQHESVK</sequence>
<feature type="transmembrane region" description="Helical" evidence="1">
    <location>
        <begin position="107"/>
        <end position="128"/>
    </location>
</feature>
<dbReference type="Proteomes" id="UP000711407">
    <property type="component" value="Unassembled WGS sequence"/>
</dbReference>
<reference evidence="2" key="1">
    <citation type="journal article" date="2021" name="PeerJ">
        <title>Extensive microbial diversity within the chicken gut microbiome revealed by metagenomics and culture.</title>
        <authorList>
            <person name="Gilroy R."/>
            <person name="Ravi A."/>
            <person name="Getino M."/>
            <person name="Pursley I."/>
            <person name="Horton D.L."/>
            <person name="Alikhan N.F."/>
            <person name="Baker D."/>
            <person name="Gharbi K."/>
            <person name="Hall N."/>
            <person name="Watson M."/>
            <person name="Adriaenssens E.M."/>
            <person name="Foster-Nyarko E."/>
            <person name="Jarju S."/>
            <person name="Secka A."/>
            <person name="Antonio M."/>
            <person name="Oren A."/>
            <person name="Chaudhuri R.R."/>
            <person name="La Ragione R."/>
            <person name="Hildebrand F."/>
            <person name="Pallen M.J."/>
        </authorList>
    </citation>
    <scope>NUCLEOTIDE SEQUENCE</scope>
    <source>
        <strain evidence="2">4100</strain>
    </source>
</reference>
<gene>
    <name evidence="2" type="ORF">K8V47_00170</name>
</gene>
<feature type="transmembrane region" description="Helical" evidence="1">
    <location>
        <begin position="238"/>
        <end position="258"/>
    </location>
</feature>
<evidence type="ECO:0000313" key="2">
    <source>
        <dbReference type="EMBL" id="HJE38170.1"/>
    </source>
</evidence>
<keyword evidence="1" id="KW-0812">Transmembrane</keyword>
<organism evidence="2 3">
    <name type="scientific">Candidatus Amulumruptor caecigallinarius</name>
    <dbReference type="NCBI Taxonomy" id="2109911"/>
    <lineage>
        <taxon>Bacteria</taxon>
        <taxon>Pseudomonadati</taxon>
        <taxon>Bacteroidota</taxon>
        <taxon>Bacteroidia</taxon>
        <taxon>Bacteroidales</taxon>
        <taxon>Muribaculaceae</taxon>
        <taxon>Candidatus Amulumruptor</taxon>
    </lineage>
</organism>
<feature type="transmembrane region" description="Helical" evidence="1">
    <location>
        <begin position="29"/>
        <end position="48"/>
    </location>
</feature>
<evidence type="ECO:0000313" key="3">
    <source>
        <dbReference type="Proteomes" id="UP000711407"/>
    </source>
</evidence>
<dbReference type="EMBL" id="DYXT01000002">
    <property type="protein sequence ID" value="HJE38170.1"/>
    <property type="molecule type" value="Genomic_DNA"/>
</dbReference>
<accession>A0A921JGW5</accession>
<evidence type="ECO:0000256" key="1">
    <source>
        <dbReference type="SAM" id="Phobius"/>
    </source>
</evidence>
<feature type="transmembrane region" description="Helical" evidence="1">
    <location>
        <begin position="396"/>
        <end position="414"/>
    </location>
</feature>
<feature type="transmembrane region" description="Helical" evidence="1">
    <location>
        <begin position="372"/>
        <end position="390"/>
    </location>
</feature>
<feature type="transmembrane region" description="Helical" evidence="1">
    <location>
        <begin position="148"/>
        <end position="176"/>
    </location>
</feature>
<keyword evidence="1" id="KW-0472">Membrane</keyword>
<feature type="transmembrane region" description="Helical" evidence="1">
    <location>
        <begin position="6"/>
        <end position="22"/>
    </location>
</feature>
<proteinExistence type="predicted"/>
<keyword evidence="1" id="KW-1133">Transmembrane helix</keyword>
<feature type="transmembrane region" description="Helical" evidence="1">
    <location>
        <begin position="68"/>
        <end position="86"/>
    </location>
</feature>
<dbReference type="AlphaFoldDB" id="A0A921JGW5"/>
<comment type="caution">
    <text evidence="2">The sequence shown here is derived from an EMBL/GenBank/DDBJ whole genome shotgun (WGS) entry which is preliminary data.</text>
</comment>
<feature type="transmembrane region" description="Helical" evidence="1">
    <location>
        <begin position="207"/>
        <end position="226"/>
    </location>
</feature>
<dbReference type="NCBIfam" id="TIGR04370">
    <property type="entry name" value="glyco_rpt_poly"/>
    <property type="match status" value="1"/>
</dbReference>
<feature type="transmembrane region" description="Helical" evidence="1">
    <location>
        <begin position="183"/>
        <end position="201"/>
    </location>
</feature>
<feature type="transmembrane region" description="Helical" evidence="1">
    <location>
        <begin position="341"/>
        <end position="360"/>
    </location>
</feature>
<reference evidence="2" key="2">
    <citation type="submission" date="2021-09" db="EMBL/GenBank/DDBJ databases">
        <authorList>
            <person name="Gilroy R."/>
        </authorList>
    </citation>
    <scope>NUCLEOTIDE SEQUENCE</scope>
    <source>
        <strain evidence="2">4100</strain>
    </source>
</reference>
<name>A0A921JGW5_9BACT</name>
<protein>
    <submittedName>
        <fullName evidence="2">Oligosaccharide repeat unit polymerase</fullName>
    </submittedName>
</protein>